<dbReference type="EMBL" id="SMKR01000269">
    <property type="protein sequence ID" value="TDD13401.1"/>
    <property type="molecule type" value="Genomic_DNA"/>
</dbReference>
<evidence type="ECO:0000313" key="3">
    <source>
        <dbReference type="Proteomes" id="UP000295172"/>
    </source>
</evidence>
<proteinExistence type="predicted"/>
<organism evidence="2 3">
    <name type="scientific">Kribbella turkmenica</name>
    <dbReference type="NCBI Taxonomy" id="2530375"/>
    <lineage>
        <taxon>Bacteria</taxon>
        <taxon>Bacillati</taxon>
        <taxon>Actinomycetota</taxon>
        <taxon>Actinomycetes</taxon>
        <taxon>Propionibacteriales</taxon>
        <taxon>Kribbellaceae</taxon>
        <taxon>Kribbella</taxon>
    </lineage>
</organism>
<protein>
    <submittedName>
        <fullName evidence="2">Uncharacterized protein</fullName>
    </submittedName>
</protein>
<reference evidence="2 3" key="1">
    <citation type="submission" date="2019-02" db="EMBL/GenBank/DDBJ databases">
        <title>Draft genome sequences of novel Actinobacteria.</title>
        <authorList>
            <person name="Sahin N."/>
            <person name="Ay H."/>
            <person name="Saygin H."/>
        </authorList>
    </citation>
    <scope>NUCLEOTIDE SEQUENCE [LARGE SCALE GENOMIC DNA]</scope>
    <source>
        <strain evidence="2 3">16K104</strain>
    </source>
</reference>
<gene>
    <name evidence="2" type="ORF">E1218_34580</name>
</gene>
<keyword evidence="3" id="KW-1185">Reference proteome</keyword>
<dbReference type="Proteomes" id="UP000295172">
    <property type="component" value="Unassembled WGS sequence"/>
</dbReference>
<sequence>MPGRRRGTLERDPALLPARPCRASLDCQIRPVASTGSGECAAPADCLTIRSQVRSDCLGAFRRGGERVRRGVDGLARTSRCGAARRATFLAATFSRAGYDVVEAARMDARAHRGTGKSDPLDARGCRGSMNVPPSRPCSPSLRGFEQRRPAGTWRSSYRRAAAPPRLAASVRRRSSSGQASARFCPRVSSPR</sequence>
<comment type="caution">
    <text evidence="2">The sequence shown here is derived from an EMBL/GenBank/DDBJ whole genome shotgun (WGS) entry which is preliminary data.</text>
</comment>
<accession>A0A4R4W621</accession>
<evidence type="ECO:0000313" key="2">
    <source>
        <dbReference type="EMBL" id="TDD13401.1"/>
    </source>
</evidence>
<feature type="compositionally biased region" description="Low complexity" evidence="1">
    <location>
        <begin position="155"/>
        <end position="183"/>
    </location>
</feature>
<name>A0A4R4W621_9ACTN</name>
<evidence type="ECO:0000256" key="1">
    <source>
        <dbReference type="SAM" id="MobiDB-lite"/>
    </source>
</evidence>
<feature type="region of interest" description="Disordered" evidence="1">
    <location>
        <begin position="112"/>
        <end position="192"/>
    </location>
</feature>
<dbReference type="AlphaFoldDB" id="A0A4R4W621"/>
<dbReference type="OrthoDB" id="4337860at2"/>